<dbReference type="InterPro" id="IPR036875">
    <property type="entry name" value="Znf_CCHC_sf"/>
</dbReference>
<dbReference type="SUPFAM" id="SSF57756">
    <property type="entry name" value="Retrovirus zinc finger-like domains"/>
    <property type="match status" value="1"/>
</dbReference>
<evidence type="ECO:0000256" key="5">
    <source>
        <dbReference type="PROSITE-ProRule" id="PRU00047"/>
    </source>
</evidence>
<dbReference type="InterPro" id="IPR025724">
    <property type="entry name" value="GAG-pre-integrase_dom"/>
</dbReference>
<dbReference type="SUPFAM" id="SSF53098">
    <property type="entry name" value="Ribonuclease H-like"/>
    <property type="match status" value="1"/>
</dbReference>
<evidence type="ECO:0000259" key="6">
    <source>
        <dbReference type="PROSITE" id="PS50158"/>
    </source>
</evidence>
<dbReference type="PANTHER" id="PTHR42648">
    <property type="entry name" value="TRANSPOSASE, PUTATIVE-RELATED"/>
    <property type="match status" value="1"/>
</dbReference>
<dbReference type="GO" id="GO:0004190">
    <property type="term" value="F:aspartic-type endopeptidase activity"/>
    <property type="evidence" value="ECO:0007669"/>
    <property type="project" value="UniProtKB-KW"/>
</dbReference>
<dbReference type="InterPro" id="IPR043502">
    <property type="entry name" value="DNA/RNA_pol_sf"/>
</dbReference>
<keyword evidence="3" id="KW-0064">Aspartyl protease</keyword>
<dbReference type="InterPro" id="IPR039537">
    <property type="entry name" value="Retrotran_Ty1/copia-like"/>
</dbReference>
<dbReference type="GO" id="GO:0008270">
    <property type="term" value="F:zinc ion binding"/>
    <property type="evidence" value="ECO:0007669"/>
    <property type="project" value="UniProtKB-KW"/>
</dbReference>
<keyword evidence="1" id="KW-0645">Protease</keyword>
<feature type="domain" description="Integrase catalytic" evidence="7">
    <location>
        <begin position="333"/>
        <end position="508"/>
    </location>
</feature>
<evidence type="ECO:0000256" key="3">
    <source>
        <dbReference type="ARBA" id="ARBA00022750"/>
    </source>
</evidence>
<dbReference type="Gene3D" id="4.10.60.10">
    <property type="entry name" value="Zinc finger, CCHC-type"/>
    <property type="match status" value="1"/>
</dbReference>
<dbReference type="AlphaFoldDB" id="A0AAW2MP42"/>
<dbReference type="InterPro" id="IPR001584">
    <property type="entry name" value="Integrase_cat-core"/>
</dbReference>
<evidence type="ECO:0000256" key="4">
    <source>
        <dbReference type="ARBA" id="ARBA00022801"/>
    </source>
</evidence>
<reference evidence="8" key="1">
    <citation type="submission" date="2020-06" db="EMBL/GenBank/DDBJ databases">
        <authorList>
            <person name="Li T."/>
            <person name="Hu X."/>
            <person name="Zhang T."/>
            <person name="Song X."/>
            <person name="Zhang H."/>
            <person name="Dai N."/>
            <person name="Sheng W."/>
            <person name="Hou X."/>
            <person name="Wei L."/>
        </authorList>
    </citation>
    <scope>NUCLEOTIDE SEQUENCE</scope>
    <source>
        <strain evidence="8">KEN8</strain>
        <tissue evidence="8">Leaf</tissue>
    </source>
</reference>
<dbReference type="GO" id="GO:0003676">
    <property type="term" value="F:nucleic acid binding"/>
    <property type="evidence" value="ECO:0007669"/>
    <property type="project" value="InterPro"/>
</dbReference>
<name>A0AAW2MP42_9LAMI</name>
<keyword evidence="5" id="KW-0863">Zinc-finger</keyword>
<dbReference type="Pfam" id="PF22936">
    <property type="entry name" value="Pol_BBD"/>
    <property type="match status" value="1"/>
</dbReference>
<dbReference type="Pfam" id="PF07727">
    <property type="entry name" value="RVT_2"/>
    <property type="match status" value="1"/>
</dbReference>
<proteinExistence type="predicted"/>
<dbReference type="Pfam" id="PF00098">
    <property type="entry name" value="zf-CCHC"/>
    <property type="match status" value="1"/>
</dbReference>
<dbReference type="InterPro" id="IPR057670">
    <property type="entry name" value="SH3_retrovirus"/>
</dbReference>
<keyword evidence="4" id="KW-0378">Hydrolase</keyword>
<dbReference type="CDD" id="cd09272">
    <property type="entry name" value="RNase_HI_RT_Ty1"/>
    <property type="match status" value="1"/>
</dbReference>
<dbReference type="PROSITE" id="PS50994">
    <property type="entry name" value="INTEGRASE"/>
    <property type="match status" value="1"/>
</dbReference>
<evidence type="ECO:0000256" key="1">
    <source>
        <dbReference type="ARBA" id="ARBA00022670"/>
    </source>
</evidence>
<accession>A0AAW2MP42</accession>
<dbReference type="GO" id="GO:0015074">
    <property type="term" value="P:DNA integration"/>
    <property type="evidence" value="ECO:0007669"/>
    <property type="project" value="InterPro"/>
</dbReference>
<comment type="caution">
    <text evidence="8">The sequence shown here is derived from an EMBL/GenBank/DDBJ whole genome shotgun (WGS) entry which is preliminary data.</text>
</comment>
<dbReference type="InterPro" id="IPR054722">
    <property type="entry name" value="PolX-like_BBD"/>
</dbReference>
<dbReference type="Pfam" id="PF13976">
    <property type="entry name" value="gag_pre-integrs"/>
    <property type="match status" value="1"/>
</dbReference>
<sequence>MKLPEKFLVMSIVDKFPKSWENFGMTLKHQKGRLSLDDLMIAISIEEEHRNQTHKMPVEHQPRANLIVGKQRVNKINSNSKAINKGKTTKNKKPKANKPCWNCGQVGHWAKLCPNKKAKTGQAVVNMVVGGSSGASTSGATEGYVSVQPELLTIYEPCDWLIDTGANVHVCANKSLFVSYQTITGKTVSMGNSSTAEVLGIGSVDLKFPSGRILSLKRVHHVPTVRRNIISGSVIVREGYELAFKFNKVVIQQFGIFVGKGYLDDGLFKVRVENNKNVISDSIILNVETSTLWHSRLGHLNFNSIKRMMNLNLIPSQNIERDHKCQVCVEAKQVRKPYQSVERDSEILDLVHTDICEFNGVLTRDHKRYFITFIDDCSKYCYVFLMKNKDEALDKFILFKNETETQTGKKLKRLRSDRGGEYESSKFTEYCQTFGIIHEETPPYSPSSNGVAERKNRTFKDMINSLLLTSGLPKYLWGEALNTACHILNRVPLKHNTSTPFELWKGRKPSLKYFRVWGCLVKVLVPEHKRKKLGPKTVDAVFLGYVETSYALRFLVIKSEIPGIEVNTIVEFRDAVFLEDVFPMKTGIPSSVSLDDSLASTSIPEHVEKMTNVGVNPNSASLTHEESDIPRRSKRARVVKDFGSDFVTYNIEDDPVTFKDAMASLEAKQWKEAVKSEMDSIVSNGTWELVDLPPGCTTIGCKWIFKKKLRPDGSIDKFKARLVAKGFKQKEGIDYFDTYSPVARLTTIRVLIALASVYNLSIHQMDVKTAFLYGELEEEIYMDQPEGFVAHGNERKVCKLVKSLYGLKQAPKQWHEKFDQTILAFGFTVNENDKCIYCKVKGDRIIILCLYVDDILLIGSCIEIITETKSFLKNKFEMKDMGEADVILGIKLIRSTDGIAISQSHYVEKLLEKFGYQNSRIAKTPYDSSVALFKNESGVSVAQLRVLRYLKGTVSLAIHYGRFPAVLEGYSDASWIAKNSGSNGCSGYVFTLGGGAVSWKSAKQTLITRSTFEAELCALDTTGTEAEWLFGLLSQLPIVSQPLPPIAVHCDSQTTIAKVRSRKYNQKTKRHIQVRLKSIRALVSDRVIGIDFVGTKDNVADPLTKGLDLSQVNKSRLGMD</sequence>
<dbReference type="SMART" id="SM00343">
    <property type="entry name" value="ZnF_C2HC"/>
    <property type="match status" value="1"/>
</dbReference>
<evidence type="ECO:0000313" key="8">
    <source>
        <dbReference type="EMBL" id="KAL0332733.1"/>
    </source>
</evidence>
<dbReference type="PANTHER" id="PTHR42648:SF20">
    <property type="entry name" value="RNA-DIRECTED DNA POLYMERASE"/>
    <property type="match status" value="1"/>
</dbReference>
<dbReference type="InterPro" id="IPR001878">
    <property type="entry name" value="Znf_CCHC"/>
</dbReference>
<gene>
    <name evidence="8" type="ORF">Scaly_2174800</name>
</gene>
<dbReference type="InterPro" id="IPR013103">
    <property type="entry name" value="RVT_2"/>
</dbReference>
<dbReference type="GO" id="GO:0006508">
    <property type="term" value="P:proteolysis"/>
    <property type="evidence" value="ECO:0007669"/>
    <property type="project" value="UniProtKB-KW"/>
</dbReference>
<organism evidence="8">
    <name type="scientific">Sesamum calycinum</name>
    <dbReference type="NCBI Taxonomy" id="2727403"/>
    <lineage>
        <taxon>Eukaryota</taxon>
        <taxon>Viridiplantae</taxon>
        <taxon>Streptophyta</taxon>
        <taxon>Embryophyta</taxon>
        <taxon>Tracheophyta</taxon>
        <taxon>Spermatophyta</taxon>
        <taxon>Magnoliopsida</taxon>
        <taxon>eudicotyledons</taxon>
        <taxon>Gunneridae</taxon>
        <taxon>Pentapetalae</taxon>
        <taxon>asterids</taxon>
        <taxon>lamiids</taxon>
        <taxon>Lamiales</taxon>
        <taxon>Pedaliaceae</taxon>
        <taxon>Sesamum</taxon>
    </lineage>
</organism>
<dbReference type="PROSITE" id="PS50158">
    <property type="entry name" value="ZF_CCHC"/>
    <property type="match status" value="1"/>
</dbReference>
<dbReference type="InterPro" id="IPR036397">
    <property type="entry name" value="RNaseH_sf"/>
</dbReference>
<protein>
    <submittedName>
        <fullName evidence="8">Retrovirus-related Pol polyprotein from transposon TNT 1-94</fullName>
    </submittedName>
</protein>
<dbReference type="EMBL" id="JACGWM010000013">
    <property type="protein sequence ID" value="KAL0332733.1"/>
    <property type="molecule type" value="Genomic_DNA"/>
</dbReference>
<dbReference type="Pfam" id="PF00665">
    <property type="entry name" value="rve"/>
    <property type="match status" value="1"/>
</dbReference>
<dbReference type="InterPro" id="IPR012337">
    <property type="entry name" value="RNaseH-like_sf"/>
</dbReference>
<keyword evidence="2" id="KW-0479">Metal-binding</keyword>
<feature type="domain" description="CCHC-type" evidence="6">
    <location>
        <begin position="100"/>
        <end position="115"/>
    </location>
</feature>
<reference evidence="8" key="2">
    <citation type="journal article" date="2024" name="Plant">
        <title>Genomic evolution and insights into agronomic trait innovations of Sesamum species.</title>
        <authorList>
            <person name="Miao H."/>
            <person name="Wang L."/>
            <person name="Qu L."/>
            <person name="Liu H."/>
            <person name="Sun Y."/>
            <person name="Le M."/>
            <person name="Wang Q."/>
            <person name="Wei S."/>
            <person name="Zheng Y."/>
            <person name="Lin W."/>
            <person name="Duan Y."/>
            <person name="Cao H."/>
            <person name="Xiong S."/>
            <person name="Wang X."/>
            <person name="Wei L."/>
            <person name="Li C."/>
            <person name="Ma Q."/>
            <person name="Ju M."/>
            <person name="Zhao R."/>
            <person name="Li G."/>
            <person name="Mu C."/>
            <person name="Tian Q."/>
            <person name="Mei H."/>
            <person name="Zhang T."/>
            <person name="Gao T."/>
            <person name="Zhang H."/>
        </authorList>
    </citation>
    <scope>NUCLEOTIDE SEQUENCE</scope>
    <source>
        <strain evidence="8">KEN8</strain>
    </source>
</reference>
<evidence type="ECO:0000259" key="7">
    <source>
        <dbReference type="PROSITE" id="PS50994"/>
    </source>
</evidence>
<keyword evidence="5" id="KW-0862">Zinc</keyword>
<evidence type="ECO:0000256" key="2">
    <source>
        <dbReference type="ARBA" id="ARBA00022723"/>
    </source>
</evidence>
<dbReference type="Pfam" id="PF25597">
    <property type="entry name" value="SH3_retrovirus"/>
    <property type="match status" value="1"/>
</dbReference>
<dbReference type="SUPFAM" id="SSF56672">
    <property type="entry name" value="DNA/RNA polymerases"/>
    <property type="match status" value="1"/>
</dbReference>
<dbReference type="Gene3D" id="3.30.420.10">
    <property type="entry name" value="Ribonuclease H-like superfamily/Ribonuclease H"/>
    <property type="match status" value="1"/>
</dbReference>